<comment type="caution">
    <text evidence="1">The sequence shown here is derived from an EMBL/GenBank/DDBJ whole genome shotgun (WGS) entry which is preliminary data.</text>
</comment>
<dbReference type="InterPro" id="IPR037079">
    <property type="entry name" value="AF2212/PG0164-like_sf"/>
</dbReference>
<dbReference type="RefSeq" id="WP_136900018.1">
    <property type="nucleotide sequence ID" value="NZ_SUME01000001.1"/>
</dbReference>
<dbReference type="EMBL" id="SUME01000001">
    <property type="protein sequence ID" value="TJZ63474.1"/>
    <property type="molecule type" value="Genomic_DNA"/>
</dbReference>
<accession>A0A4U0PKL1</accession>
<evidence type="ECO:0000313" key="1">
    <source>
        <dbReference type="EMBL" id="TJZ63474.1"/>
    </source>
</evidence>
<dbReference type="Pfam" id="PF13376">
    <property type="entry name" value="OmdA"/>
    <property type="match status" value="1"/>
</dbReference>
<dbReference type="AlphaFoldDB" id="A0A4U0PKL1"/>
<proteinExistence type="predicted"/>
<dbReference type="SUPFAM" id="SSF141694">
    <property type="entry name" value="AF2212/PG0164-like"/>
    <property type="match status" value="1"/>
</dbReference>
<sequence>MKQFEATLEIIGINPFVYVPEEILYYIFEKAEKDKGQLPICGMINGVPYQQTLVRYDGDWRLYINTSMLKNSPKRIGERVTMTIDYDTSDRSVVAHPKWIEALSNNQEAQHAFEKLSPSLQKEIVRYFTFLKTEESIDRNIVRAINFLLGKGRFVGRDPIHQK</sequence>
<name>A0A4U0PKL1_9SPHI</name>
<protein>
    <submittedName>
        <fullName evidence="1">DUF1905 domain-containing protein</fullName>
    </submittedName>
</protein>
<keyword evidence="2" id="KW-1185">Reference proteome</keyword>
<dbReference type="Proteomes" id="UP000306808">
    <property type="component" value="Unassembled WGS sequence"/>
</dbReference>
<dbReference type="Pfam" id="PF08922">
    <property type="entry name" value="DUF1905"/>
    <property type="match status" value="1"/>
</dbReference>
<dbReference type="Gene3D" id="2.40.30.100">
    <property type="entry name" value="AF2212/PG0164-like"/>
    <property type="match status" value="1"/>
</dbReference>
<reference evidence="1 2" key="1">
    <citation type="submission" date="2019-04" db="EMBL/GenBank/DDBJ databases">
        <title>Sphingobacterium olei sp. nov., isolated from oil-contaminated soil.</title>
        <authorList>
            <person name="Liu B."/>
        </authorList>
    </citation>
    <scope>NUCLEOTIDE SEQUENCE [LARGE SCALE GENOMIC DNA]</scope>
    <source>
        <strain evidence="1 2">HAL-9</strain>
    </source>
</reference>
<gene>
    <name evidence="1" type="ORF">FAZ15_04120</name>
</gene>
<dbReference type="InterPro" id="IPR015018">
    <property type="entry name" value="DUF1905"/>
</dbReference>
<evidence type="ECO:0000313" key="2">
    <source>
        <dbReference type="Proteomes" id="UP000306808"/>
    </source>
</evidence>
<dbReference type="OrthoDB" id="2243618at2"/>
<organism evidence="1 2">
    <name type="scientific">Sphingobacterium olei</name>
    <dbReference type="NCBI Taxonomy" id="2571155"/>
    <lineage>
        <taxon>Bacteria</taxon>
        <taxon>Pseudomonadati</taxon>
        <taxon>Bacteroidota</taxon>
        <taxon>Sphingobacteriia</taxon>
        <taxon>Sphingobacteriales</taxon>
        <taxon>Sphingobacteriaceae</taxon>
        <taxon>Sphingobacterium</taxon>
    </lineage>
</organism>